<keyword evidence="5 7" id="KW-1133">Transmembrane helix</keyword>
<feature type="transmembrane region" description="Helical" evidence="7">
    <location>
        <begin position="212"/>
        <end position="234"/>
    </location>
</feature>
<evidence type="ECO:0000256" key="5">
    <source>
        <dbReference type="ARBA" id="ARBA00022989"/>
    </source>
</evidence>
<dbReference type="PANTHER" id="PTHR30465">
    <property type="entry name" value="INNER MEMBRANE ABC TRANSPORTER"/>
    <property type="match status" value="1"/>
</dbReference>
<reference evidence="9" key="1">
    <citation type="journal article" date="2020" name="mSystems">
        <title>Genome- and Community-Level Interaction Insights into Carbon Utilization and Element Cycling Functions of Hydrothermarchaeota in Hydrothermal Sediment.</title>
        <authorList>
            <person name="Zhou Z."/>
            <person name="Liu Y."/>
            <person name="Xu W."/>
            <person name="Pan J."/>
            <person name="Luo Z.H."/>
            <person name="Li M."/>
        </authorList>
    </citation>
    <scope>NUCLEOTIDE SEQUENCE [LARGE SCALE GENOMIC DNA]</scope>
    <source>
        <strain evidence="10">SpSt-1073</strain>
        <strain evidence="9">SpSt-669</strain>
    </source>
</reference>
<feature type="transmembrane region" description="Helical" evidence="7">
    <location>
        <begin position="274"/>
        <end position="296"/>
    </location>
</feature>
<keyword evidence="6 7" id="KW-0472">Membrane</keyword>
<evidence type="ECO:0000313" key="10">
    <source>
        <dbReference type="EMBL" id="HHN52297.1"/>
    </source>
</evidence>
<evidence type="ECO:0000256" key="7">
    <source>
        <dbReference type="RuleBase" id="RU363032"/>
    </source>
</evidence>
<comment type="subcellular location">
    <subcellularLocation>
        <location evidence="1 7">Cell membrane</location>
        <topology evidence="1 7">Multi-pass membrane protein</topology>
    </subcellularLocation>
</comment>
<evidence type="ECO:0000313" key="9">
    <source>
        <dbReference type="EMBL" id="HGL40119.1"/>
    </source>
</evidence>
<dbReference type="EMBL" id="DTCM01000006">
    <property type="protein sequence ID" value="HGL40119.1"/>
    <property type="molecule type" value="Genomic_DNA"/>
</dbReference>
<dbReference type="EMBL" id="DRXG01000065">
    <property type="protein sequence ID" value="HHN52297.1"/>
    <property type="molecule type" value="Genomic_DNA"/>
</dbReference>
<proteinExistence type="inferred from homology"/>
<dbReference type="Pfam" id="PF00528">
    <property type="entry name" value="BPD_transp_1"/>
    <property type="match status" value="1"/>
</dbReference>
<keyword evidence="4 7" id="KW-0812">Transmembrane</keyword>
<feature type="domain" description="ABC transmembrane type-1" evidence="8">
    <location>
        <begin position="124"/>
        <end position="335"/>
    </location>
</feature>
<evidence type="ECO:0000256" key="2">
    <source>
        <dbReference type="ARBA" id="ARBA00022448"/>
    </source>
</evidence>
<accession>A0A7J3G365</accession>
<feature type="transmembrane region" description="Helical" evidence="7">
    <location>
        <begin position="124"/>
        <end position="147"/>
    </location>
</feature>
<protein>
    <submittedName>
        <fullName evidence="9">ABC transporter permease</fullName>
    </submittedName>
</protein>
<dbReference type="AlphaFoldDB" id="A0A7J3G365"/>
<evidence type="ECO:0000256" key="6">
    <source>
        <dbReference type="ARBA" id="ARBA00023136"/>
    </source>
</evidence>
<dbReference type="PROSITE" id="PS50928">
    <property type="entry name" value="ABC_TM1"/>
    <property type="match status" value="1"/>
</dbReference>
<evidence type="ECO:0000256" key="3">
    <source>
        <dbReference type="ARBA" id="ARBA00022475"/>
    </source>
</evidence>
<feature type="transmembrane region" description="Helical" evidence="7">
    <location>
        <begin position="168"/>
        <end position="188"/>
    </location>
</feature>
<gene>
    <name evidence="10" type="ORF">ENM30_03175</name>
    <name evidence="9" type="ORF">ENU43_00380</name>
</gene>
<comment type="similarity">
    <text evidence="7">Belongs to the binding-protein-dependent transport system permease family.</text>
</comment>
<evidence type="ECO:0000256" key="1">
    <source>
        <dbReference type="ARBA" id="ARBA00004651"/>
    </source>
</evidence>
<keyword evidence="3" id="KW-1003">Cell membrane</keyword>
<dbReference type="Gene3D" id="1.10.3720.10">
    <property type="entry name" value="MetI-like"/>
    <property type="match status" value="1"/>
</dbReference>
<name>A0A7J3G365_CALS0</name>
<comment type="caution">
    <text evidence="9">The sequence shown here is derived from an EMBL/GenBank/DDBJ whole genome shotgun (WGS) entry which is preliminary data.</text>
</comment>
<dbReference type="InterPro" id="IPR035906">
    <property type="entry name" value="MetI-like_sf"/>
</dbReference>
<dbReference type="SUPFAM" id="SSF161098">
    <property type="entry name" value="MetI-like"/>
    <property type="match status" value="1"/>
</dbReference>
<dbReference type="CDD" id="cd06261">
    <property type="entry name" value="TM_PBP2"/>
    <property type="match status" value="1"/>
</dbReference>
<dbReference type="InterPro" id="IPR000515">
    <property type="entry name" value="MetI-like"/>
</dbReference>
<keyword evidence="2 7" id="KW-0813">Transport</keyword>
<sequence length="348" mass="38510">MTLIRSLVTQAVTLVFVLLTVLLMVAVVLGATGVSDKILSAYVNEELRAVRQSLSQRIKDPVELEKALEQVRLELEKSYGLDRPWYERIPSLILRVLTLDLGYSRTITSFAGSRKVADIIVERLPYSILLVTSAVVISAVIGINFGLRTASRRGSLFDKLISYTAAASYGLPSWWTGLILLLVFYFYLRLLPPGGIMSTPPPTEPLAKVLDVLWHAVLPLMTLVTVIVGGWAYVTRTIVLNITQEDFVTVAKAKGLPENLLRRRYILRPAAPPIATNIVFAIAGSLGGAILTETVFNWPGMGRLYYDAITAFDEGLVVALTFIYTIIYITARFIIEVLVTVLDPRVRV</sequence>
<dbReference type="PANTHER" id="PTHR30465:SF45">
    <property type="entry name" value="BINDING-PROTEIN-DEPENDENT TRANSPORT SYSTEMS INNER MEMBRANE COMPONENT"/>
    <property type="match status" value="1"/>
</dbReference>
<organism evidence="9">
    <name type="scientific">Caldiarchaeum subterraneum</name>
    <dbReference type="NCBI Taxonomy" id="311458"/>
    <lineage>
        <taxon>Archaea</taxon>
        <taxon>Nitrososphaerota</taxon>
        <taxon>Candidatus Caldarchaeales</taxon>
        <taxon>Candidatus Caldarchaeaceae</taxon>
        <taxon>Candidatus Caldarchaeum</taxon>
    </lineage>
</organism>
<evidence type="ECO:0000256" key="4">
    <source>
        <dbReference type="ARBA" id="ARBA00022692"/>
    </source>
</evidence>
<evidence type="ECO:0000259" key="8">
    <source>
        <dbReference type="PROSITE" id="PS50928"/>
    </source>
</evidence>
<dbReference type="GO" id="GO:0055085">
    <property type="term" value="P:transmembrane transport"/>
    <property type="evidence" value="ECO:0007669"/>
    <property type="project" value="InterPro"/>
</dbReference>
<dbReference type="GO" id="GO:0005886">
    <property type="term" value="C:plasma membrane"/>
    <property type="evidence" value="ECO:0007669"/>
    <property type="project" value="UniProtKB-SubCell"/>
</dbReference>
<feature type="transmembrane region" description="Helical" evidence="7">
    <location>
        <begin position="316"/>
        <end position="342"/>
    </location>
</feature>